<feature type="domain" description="EGF-like" evidence="3">
    <location>
        <begin position="163"/>
        <end position="197"/>
    </location>
</feature>
<dbReference type="PROSITE" id="PS00022">
    <property type="entry name" value="EGF_1"/>
    <property type="match status" value="2"/>
</dbReference>
<feature type="disulfide bond" evidence="1">
    <location>
        <begin position="187"/>
        <end position="196"/>
    </location>
</feature>
<name>A0ABQ6NBG0_9STRA</name>
<keyword evidence="1" id="KW-0245">EGF-like domain</keyword>
<keyword evidence="5" id="KW-1185">Reference proteome</keyword>
<comment type="caution">
    <text evidence="4">The sequence shown here is derived from an EMBL/GenBank/DDBJ whole genome shotgun (WGS) entry which is preliminary data.</text>
</comment>
<dbReference type="CDD" id="cd00053">
    <property type="entry name" value="EGF"/>
    <property type="match status" value="1"/>
</dbReference>
<accession>A0ABQ6NBG0</accession>
<gene>
    <name evidence="4" type="ORF">TeGR_g7017</name>
</gene>
<protein>
    <recommendedName>
        <fullName evidence="3">EGF-like domain-containing protein</fullName>
    </recommendedName>
</protein>
<evidence type="ECO:0000256" key="1">
    <source>
        <dbReference type="PROSITE-ProRule" id="PRU00076"/>
    </source>
</evidence>
<dbReference type="Gene3D" id="2.10.25.10">
    <property type="entry name" value="Laminin"/>
    <property type="match status" value="1"/>
</dbReference>
<comment type="caution">
    <text evidence="1">Lacks conserved residue(s) required for the propagation of feature annotation.</text>
</comment>
<evidence type="ECO:0000313" key="4">
    <source>
        <dbReference type="EMBL" id="GMI52825.1"/>
    </source>
</evidence>
<dbReference type="InterPro" id="IPR000742">
    <property type="entry name" value="EGF"/>
</dbReference>
<dbReference type="Pfam" id="PF23106">
    <property type="entry name" value="EGF_Teneurin"/>
    <property type="match status" value="1"/>
</dbReference>
<dbReference type="Proteomes" id="UP001165060">
    <property type="component" value="Unassembled WGS sequence"/>
</dbReference>
<feature type="non-terminal residue" evidence="4">
    <location>
        <position position="1295"/>
    </location>
</feature>
<evidence type="ECO:0000259" key="3">
    <source>
        <dbReference type="PROSITE" id="PS50026"/>
    </source>
</evidence>
<feature type="region of interest" description="Disordered" evidence="2">
    <location>
        <begin position="1256"/>
        <end position="1281"/>
    </location>
</feature>
<organism evidence="4 5">
    <name type="scientific">Tetraparma gracilis</name>
    <dbReference type="NCBI Taxonomy" id="2962635"/>
    <lineage>
        <taxon>Eukaryota</taxon>
        <taxon>Sar</taxon>
        <taxon>Stramenopiles</taxon>
        <taxon>Ochrophyta</taxon>
        <taxon>Bolidophyceae</taxon>
        <taxon>Parmales</taxon>
        <taxon>Triparmaceae</taxon>
        <taxon>Tetraparma</taxon>
    </lineage>
</organism>
<reference evidence="4 5" key="1">
    <citation type="journal article" date="2023" name="Commun. Biol.">
        <title>Genome analysis of Parmales, the sister group of diatoms, reveals the evolutionary specialization of diatoms from phago-mixotrophs to photoautotrophs.</title>
        <authorList>
            <person name="Ban H."/>
            <person name="Sato S."/>
            <person name="Yoshikawa S."/>
            <person name="Yamada K."/>
            <person name="Nakamura Y."/>
            <person name="Ichinomiya M."/>
            <person name="Sato N."/>
            <person name="Blanc-Mathieu R."/>
            <person name="Endo H."/>
            <person name="Kuwata A."/>
            <person name="Ogata H."/>
        </authorList>
    </citation>
    <scope>NUCLEOTIDE SEQUENCE [LARGE SCALE GENOMIC DNA]</scope>
</reference>
<keyword evidence="1" id="KW-1015">Disulfide bond</keyword>
<evidence type="ECO:0000256" key="2">
    <source>
        <dbReference type="SAM" id="MobiDB-lite"/>
    </source>
</evidence>
<evidence type="ECO:0000313" key="5">
    <source>
        <dbReference type="Proteomes" id="UP001165060"/>
    </source>
</evidence>
<sequence>MGASDATSYCFCEYGHSGADCSRRVCPKAFDPLEDGALRTISLELGAARGLLSGEVGFEFNGERVAFPAGASADGLAAALSALPNVGAVAVSRSPLDASNGATYAVTFEGWPLLPHENNVHTLGGGDPPLDAFACNTTGIDAAVANPHCTIADLVGGSAPLKAGRVRKYAECSNHGSCDANFGRCTCNPGWKGVACSDNQDSGTVETFLSDGPFFSGTLLHLSANRDPSPEFDFLRLTGGYGNRPLLQVGGGGDVTLHEGSLAVEGGGASFAGGEGVSVASGPRHDGPALSATAHGTPAASFRATDDKFDEAVVTLSAERPASADFAFLKATAGGKAAFELLGDGGMSLAGSLTIRKPDIVLNGEMPQLLAPMAVVGSGGVAVKDGGGVAIERGGSLSVAGGRTELSAGAAPALRVERAGIDSAAGSAQGATGGDATVTIAHGGGSTAPFLELDGGERGTLLAVGSAGDLSVGGGLSVESGGARVRAGGLSVEGGGATVAGGLELTSGELTLSDPESRFAVTGKGFSSTTAHAASAAVEAEATDPNYSGTLLSLAAARAPAGASQYSFLEAKAGGSTVFSVSDGGAVEFVEGRARGELEVDGGLVANGGVVLAQTKSGGAGVEIDAGSVSFFEIEAGAAGPLTVVGSPAAGQLLLVKNSAAAGFSLGPARVPAGTLLLFVYAEPGGWQDVTAAAAHTKDLKGVTELVAEQDLDIGDFDFAAKRLVSTTHEEGQVLYFGAGGVLSGDASVKMDAATSTLHVSKLSVSEFSGDVDFKGGSVKNAALVNPTLEGTGHLNVESLGVLGQAAQTAGKVGRVALFNDAGMVAAEADLRWEEDKGLKVGTGVGGLGSGDLAVTSSVDFQKNVLKNVVLEKNTLIKDVTLTGVSVENARLVNVTATDLTLGDIKVEGIAVSELDQSVGALVGVGVGGKLRGYMGAMKLTVGDEQVPKEVVVGVDMSLSNNKIKDAVFARGEIGGEDGDVKVKGALDVTAGNLKFGGAGTITDAVVTGGTLDKIASVGVEGEINVKGNANVGGEVYVDGSLTVGGSVLGSGPYVDASDGRFKKNVRGLGGEVLERIGEMEGVYYEIDERRAYLDSSLRRARRRMMEEWGPSEVPQAAADPSEAIANCEVAIKGADAAITIAAASSSSPVAAVTSVLEAVAAACNGNDAAIVAAETANLELKRATSVDPGLLGASEEEIWDLTESISKEKQRHPDARVCDTETCPMPSCARWSTRGSKPEVWHTCEACQEADFGGWPAGFNSESARPDPPVPPAPLDAGNKLLECPYERGDVLKP</sequence>
<dbReference type="PROSITE" id="PS01186">
    <property type="entry name" value="EGF_2"/>
    <property type="match status" value="1"/>
</dbReference>
<dbReference type="PROSITE" id="PS50026">
    <property type="entry name" value="EGF_3"/>
    <property type="match status" value="1"/>
</dbReference>
<dbReference type="EMBL" id="BRYB01006236">
    <property type="protein sequence ID" value="GMI52825.1"/>
    <property type="molecule type" value="Genomic_DNA"/>
</dbReference>
<proteinExistence type="predicted"/>